<dbReference type="InterPro" id="IPR000560">
    <property type="entry name" value="His_Pase_clade-2"/>
</dbReference>
<dbReference type="Pfam" id="PF12796">
    <property type="entry name" value="Ank_2"/>
    <property type="match status" value="2"/>
</dbReference>
<dbReference type="InterPro" id="IPR054471">
    <property type="entry name" value="GPIID_WHD"/>
</dbReference>
<dbReference type="Pfam" id="PF00328">
    <property type="entry name" value="His_Phos_2"/>
    <property type="match status" value="1"/>
</dbReference>
<dbReference type="Gene3D" id="3.40.50.300">
    <property type="entry name" value="P-loop containing nucleotide triphosphate hydrolases"/>
    <property type="match status" value="1"/>
</dbReference>
<dbReference type="InterPro" id="IPR029033">
    <property type="entry name" value="His_PPase_superfam"/>
</dbReference>
<dbReference type="InterPro" id="IPR056884">
    <property type="entry name" value="NPHP3-like_N"/>
</dbReference>
<dbReference type="SUPFAM" id="SSF48403">
    <property type="entry name" value="Ankyrin repeat"/>
    <property type="match status" value="2"/>
</dbReference>
<evidence type="ECO:0000259" key="5">
    <source>
        <dbReference type="Pfam" id="PF24883"/>
    </source>
</evidence>
<dbReference type="PANTHER" id="PTHR10039">
    <property type="entry name" value="AMELOGENIN"/>
    <property type="match status" value="1"/>
</dbReference>
<feature type="region of interest" description="Disordered" evidence="3">
    <location>
        <begin position="655"/>
        <end position="714"/>
    </location>
</feature>
<evidence type="ECO:0000313" key="7">
    <source>
        <dbReference type="Proteomes" id="UP000091967"/>
    </source>
</evidence>
<dbReference type="PANTHER" id="PTHR10039:SF15">
    <property type="entry name" value="NACHT DOMAIN-CONTAINING PROTEIN"/>
    <property type="match status" value="1"/>
</dbReference>
<dbReference type="Gene3D" id="3.40.50.1240">
    <property type="entry name" value="Phosphoglycerate mutase-like"/>
    <property type="match status" value="1"/>
</dbReference>
<evidence type="ECO:0000313" key="6">
    <source>
        <dbReference type="EMBL" id="OBS26295.1"/>
    </source>
</evidence>
<dbReference type="STRING" id="36050.A0A1B8B0M4"/>
<dbReference type="PROSITE" id="PS50297">
    <property type="entry name" value="ANK_REP_REGION"/>
    <property type="match status" value="2"/>
</dbReference>
<sequence length="1594" mass="179803">MSFGYSVGDVLAIIALANKIRKGFIGAPEQYKCINQDVRSLSIVIQDADANLDHMSEEQATNFNEILATCQTLLQKLENIMSKWSVISDTSKSKAAQRLWERLRWEPDEIIDLRTQITSKITLLNAFNDQATSHNVAKLVRRNDNDEEQAMLDWISSIDYIPQQNHLVSRLQPNSRKWLFDSAEYQNWETQRGQVLFCPGDPGTGKTFTAAIVLETLQEQTRDNPDVLNTFVYCTYQAPDQDARGLISSLLRNSLQQAMSIPEAIFSKCHRKRSANQSLLRDEGLKHLETLYGSFERVNLVVDALDEIPTEVSRPFITDILKLQKICELNLLVTSRRIPEILNQFTAHGAAILEIRGSDKDIRQFLNDSIFQLPQFVARDETFQAEIIERITEASSGVFLLAELHLRSLKNKKSRRALRTSLDKLAVGSDAYDDAYQDAMTRIAGLGPESEALAKQALLILISAREPLGTEDLAYALSIEPDSETIDDENVPDIEDVAGVCAGLMIVDKESNIVRLVHKSAHEYFERHQAQLFPCASDTMARLCIKYLDLASSKSGFCKSDESSRPPFWSYANMNWAYHLRCAEEDNEVIKETDVNEGSNIMVSNLHSVSTLAIDLIARDKAGSLPSALEKACQEGRHGLVELLLTVNNYDLNRQPQGSSTARLRPDYDTWSEEGMTSNMEQGDDSRYSSDANERASWQSSESSESCGSSQVRERRKSDIYLQNGLFLIIKASNNGDEAMVRVLINQGADPSLVSTSGLTALYVAAENGHENIVSLLLEQPKIDPDYKVDDWTPLLVAASRGHSRCVKILLDHAKRNYRDRRGNNAACLAAKAGQVEVLKELIQWSDVELDSAAGNKHRSALEMALRGGNSQSALLIIPLSDVSRMYRHGDRPLHLATRAGCLEAVRLLLTRGVHINAKDKRGKTALHVACSIKNRQTIETILKHPDTDINICDNDGNTPLIDLVLQGSNIDQDDMLLSVNMLLSRPEMDINVQNRYGNTALLMAASQDDNFDIDKDDDIFNALFYHNDVDRKHKNRFGQTILTRAIMAGSRRVDTILKETELSHQFNDIDADGNTLLSLAARHEWNRQLKWEDIVDMSPPDFINLKNSQGKTPIEVHNTECQRVYRWEKSMRRSDPKLKWYPPSENKVNSLSGAINGEGTYGFIFDSSVTPDEKYGTYNWCNMPHARKREYEKPSKEYELQYVEVIQRHHKRTPYASNAFPVEPYQWNCDNQGLYYYGRQFTDEPKPNAQGYWKGFISDINPFIPSGWIGSCQFPQITAEGLDDSWVHGKDLYEVYHDLLNFIPGRDQDWRSKVKFRVTNNQITSQVAGMFINGMYQTTDSVPLHIQQAGVDSLEPQYKCSVGSKLSGAIKSPSNAEWKKHLDKTRDLYKILDDISGVPADDEGFHESFDHYYDNLSARQCHAKPFPCKLVDGKNSTTCVDQKLANTVYRLGQWEYSQIYRDAPASLAASATSWGVWIAELASHFRQVMSGKQDILYLHNFAHDGSVSRLLSILQIDVMVWPGMGSEVVFELYKKDAQYFVRVLFSGKTLKSSHPDLGVMEMVPVERLLEYFDGLTGKDASLVKGRCSGEIPL</sequence>
<dbReference type="PRINTS" id="PR01415">
    <property type="entry name" value="ANKYRIN"/>
</dbReference>
<feature type="repeat" description="ANK" evidence="2">
    <location>
        <begin position="757"/>
        <end position="779"/>
    </location>
</feature>
<feature type="compositionally biased region" description="Low complexity" evidence="3">
    <location>
        <begin position="697"/>
        <end position="711"/>
    </location>
</feature>
<evidence type="ECO:0000256" key="2">
    <source>
        <dbReference type="PROSITE-ProRule" id="PRU00023"/>
    </source>
</evidence>
<name>A0A1B8B0M4_FUSPO</name>
<reference evidence="6 7" key="1">
    <citation type="submission" date="2016-06" db="EMBL/GenBank/DDBJ databases">
        <title>Living apart together: crosstalk between the core and supernumerary genomes in a fungal plant pathogen.</title>
        <authorList>
            <person name="Vanheule A."/>
            <person name="Audenaert K."/>
            <person name="Warris S."/>
            <person name="Van De Geest H."/>
            <person name="Schijlen E."/>
            <person name="Hofte M."/>
            <person name="De Saeger S."/>
            <person name="Haesaert G."/>
            <person name="Waalwijk C."/>
            <person name="Van Der Lee T."/>
        </authorList>
    </citation>
    <scope>NUCLEOTIDE SEQUENCE [LARGE SCALE GENOMIC DNA]</scope>
    <source>
        <strain evidence="6 7">2516</strain>
    </source>
</reference>
<dbReference type="EMBL" id="LYXU01000001">
    <property type="protein sequence ID" value="OBS26295.1"/>
    <property type="molecule type" value="Genomic_DNA"/>
</dbReference>
<dbReference type="InterPro" id="IPR002110">
    <property type="entry name" value="Ankyrin_rpt"/>
</dbReference>
<dbReference type="SMART" id="SM00248">
    <property type="entry name" value="ANK"/>
    <property type="match status" value="9"/>
</dbReference>
<keyword evidence="7" id="KW-1185">Reference proteome</keyword>
<protein>
    <submittedName>
        <fullName evidence="6">Uncharacterized protein</fullName>
    </submittedName>
</protein>
<organism evidence="6 7">
    <name type="scientific">Fusarium poae</name>
    <dbReference type="NCBI Taxonomy" id="36050"/>
    <lineage>
        <taxon>Eukaryota</taxon>
        <taxon>Fungi</taxon>
        <taxon>Dikarya</taxon>
        <taxon>Ascomycota</taxon>
        <taxon>Pezizomycotina</taxon>
        <taxon>Sordariomycetes</taxon>
        <taxon>Hypocreomycetidae</taxon>
        <taxon>Hypocreales</taxon>
        <taxon>Nectriaceae</taxon>
        <taxon>Fusarium</taxon>
    </lineage>
</organism>
<feature type="domain" description="Nephrocystin 3-like N-terminal" evidence="5">
    <location>
        <begin position="175"/>
        <end position="336"/>
    </location>
</feature>
<feature type="repeat" description="ANK" evidence="2">
    <location>
        <begin position="889"/>
        <end position="921"/>
    </location>
</feature>
<feature type="repeat" description="ANK" evidence="2">
    <location>
        <begin position="724"/>
        <end position="756"/>
    </location>
</feature>
<evidence type="ECO:0000256" key="3">
    <source>
        <dbReference type="SAM" id="MobiDB-lite"/>
    </source>
</evidence>
<dbReference type="InterPro" id="IPR036770">
    <property type="entry name" value="Ankyrin_rpt-contain_sf"/>
</dbReference>
<gene>
    <name evidence="6" type="ORF">FPOA_00235</name>
</gene>
<keyword evidence="2" id="KW-0040">ANK repeat</keyword>
<evidence type="ECO:0000256" key="1">
    <source>
        <dbReference type="ARBA" id="ARBA00022737"/>
    </source>
</evidence>
<keyword evidence="1" id="KW-0677">Repeat</keyword>
<dbReference type="SUPFAM" id="SSF52540">
    <property type="entry name" value="P-loop containing nucleoside triphosphate hydrolases"/>
    <property type="match status" value="1"/>
</dbReference>
<feature type="domain" description="GPI inositol-deacylase winged helix" evidence="4">
    <location>
        <begin position="451"/>
        <end position="526"/>
    </location>
</feature>
<comment type="caution">
    <text evidence="6">The sequence shown here is derived from an EMBL/GenBank/DDBJ whole genome shotgun (WGS) entry which is preliminary data.</text>
</comment>
<dbReference type="SUPFAM" id="SSF53254">
    <property type="entry name" value="Phosphoglycerate mutase-like"/>
    <property type="match status" value="1"/>
</dbReference>
<dbReference type="Pfam" id="PF24883">
    <property type="entry name" value="NPHP3_N"/>
    <property type="match status" value="1"/>
</dbReference>
<dbReference type="Pfam" id="PF22939">
    <property type="entry name" value="WHD_GPIID"/>
    <property type="match status" value="1"/>
</dbReference>
<accession>A0A1B8B0M4</accession>
<evidence type="ECO:0000259" key="4">
    <source>
        <dbReference type="Pfam" id="PF22939"/>
    </source>
</evidence>
<proteinExistence type="predicted"/>
<dbReference type="PROSITE" id="PS50088">
    <property type="entry name" value="ANK_REPEAT"/>
    <property type="match status" value="3"/>
</dbReference>
<dbReference type="Proteomes" id="UP000091967">
    <property type="component" value="Unassembled WGS sequence"/>
</dbReference>
<dbReference type="Gene3D" id="1.25.40.20">
    <property type="entry name" value="Ankyrin repeat-containing domain"/>
    <property type="match status" value="3"/>
</dbReference>
<feature type="compositionally biased region" description="Basic and acidic residues" evidence="3">
    <location>
        <begin position="684"/>
        <end position="694"/>
    </location>
</feature>
<dbReference type="InterPro" id="IPR027417">
    <property type="entry name" value="P-loop_NTPase"/>
</dbReference>